<feature type="region of interest" description="Disordered" evidence="1">
    <location>
        <begin position="162"/>
        <end position="191"/>
    </location>
</feature>
<dbReference type="InterPro" id="IPR001245">
    <property type="entry name" value="Ser-Thr/Tyr_kinase_cat_dom"/>
</dbReference>
<dbReference type="PROSITE" id="PS50011">
    <property type="entry name" value="PROTEIN_KINASE_DOM"/>
    <property type="match status" value="1"/>
</dbReference>
<evidence type="ECO:0000313" key="3">
    <source>
        <dbReference type="EMBL" id="KIJ58614.1"/>
    </source>
</evidence>
<dbReference type="InterPro" id="IPR000719">
    <property type="entry name" value="Prot_kinase_dom"/>
</dbReference>
<gene>
    <name evidence="3" type="ORF">HYDPIDRAFT_119394</name>
</gene>
<dbReference type="PANTHER" id="PTHR44329">
    <property type="entry name" value="SERINE/THREONINE-PROTEIN KINASE TNNI3K-RELATED"/>
    <property type="match status" value="1"/>
</dbReference>
<keyword evidence="4" id="KW-1185">Reference proteome</keyword>
<accession>A0A0C9V033</accession>
<dbReference type="SUPFAM" id="SSF56112">
    <property type="entry name" value="Protein kinase-like (PK-like)"/>
    <property type="match status" value="1"/>
</dbReference>
<evidence type="ECO:0000313" key="4">
    <source>
        <dbReference type="Proteomes" id="UP000053820"/>
    </source>
</evidence>
<dbReference type="Gene3D" id="1.10.510.10">
    <property type="entry name" value="Transferase(Phosphotransferase) domain 1"/>
    <property type="match status" value="1"/>
</dbReference>
<dbReference type="Pfam" id="PF07714">
    <property type="entry name" value="PK_Tyr_Ser-Thr"/>
    <property type="match status" value="1"/>
</dbReference>
<dbReference type="HOGENOM" id="CLU_421267_0_0_1"/>
<proteinExistence type="predicted"/>
<dbReference type="InterPro" id="IPR008266">
    <property type="entry name" value="Tyr_kinase_AS"/>
</dbReference>
<dbReference type="EMBL" id="KN839922">
    <property type="protein sequence ID" value="KIJ58614.1"/>
    <property type="molecule type" value="Genomic_DNA"/>
</dbReference>
<dbReference type="PROSITE" id="PS00109">
    <property type="entry name" value="PROTEIN_KINASE_TYR"/>
    <property type="match status" value="1"/>
</dbReference>
<feature type="domain" description="Protein kinase" evidence="2">
    <location>
        <begin position="342"/>
        <end position="619"/>
    </location>
</feature>
<dbReference type="GO" id="GO:0005524">
    <property type="term" value="F:ATP binding"/>
    <property type="evidence" value="ECO:0007669"/>
    <property type="project" value="InterPro"/>
</dbReference>
<reference evidence="3 4" key="1">
    <citation type="submission" date="2014-04" db="EMBL/GenBank/DDBJ databases">
        <title>Evolutionary Origins and Diversification of the Mycorrhizal Mutualists.</title>
        <authorList>
            <consortium name="DOE Joint Genome Institute"/>
            <consortium name="Mycorrhizal Genomics Consortium"/>
            <person name="Kohler A."/>
            <person name="Kuo A."/>
            <person name="Nagy L.G."/>
            <person name="Floudas D."/>
            <person name="Copeland A."/>
            <person name="Barry K.W."/>
            <person name="Cichocki N."/>
            <person name="Veneault-Fourrey C."/>
            <person name="LaButti K."/>
            <person name="Lindquist E.A."/>
            <person name="Lipzen A."/>
            <person name="Lundell T."/>
            <person name="Morin E."/>
            <person name="Murat C."/>
            <person name="Riley R."/>
            <person name="Ohm R."/>
            <person name="Sun H."/>
            <person name="Tunlid A."/>
            <person name="Henrissat B."/>
            <person name="Grigoriev I.V."/>
            <person name="Hibbett D.S."/>
            <person name="Martin F."/>
        </authorList>
    </citation>
    <scope>NUCLEOTIDE SEQUENCE [LARGE SCALE GENOMIC DNA]</scope>
    <source>
        <strain evidence="3 4">MD-312</strain>
    </source>
</reference>
<evidence type="ECO:0000256" key="1">
    <source>
        <dbReference type="SAM" id="MobiDB-lite"/>
    </source>
</evidence>
<sequence>MQFEIVRALCHSELDPYLTFAPLAEDVQDEFLDALPVGFADDAPNPVIFLGTIAWILACHSPDFLSSSDGWHRSLHCTIFDLIELSVNSTEEALKLVEHIKQVNLESKAYCPSLQYCLGESLAIYAAITIFIKSKNLDSRFDGCPRCHAGYQEFMSNSTLDPCSSSVPSAEEPVSPRDSLPQADDVGIHDHDATPAASASVDCVPSSSSSRFMHPTETSDAGSLAYLDPVIPTSSFDLAISESSSSQRGFHLVEPTDVDSLDSSSIFRTLNSCSSRVSSAQVPASQHDSPSHTEETLINDPNITDLHHSASLSGRMNQDRAHMILVQSTLKGVPDLTDHIERIRDHPVDGGSFGNIWRCSFHKDSSKIEVAIKAFRFEQVESAPPESLQKISKDLRREIKVWHKLHHPNVVPLLGIARGFGSIISTVSPWIHRGRLDTFLANMDGKLTDFGRFSLLEGVAAGLQYLHSFPVIHGDLSSNNILIDDRGQPCLTDFGLCTVLGGLDGGSSFLVSSTCRPGTVRWSAPEVVLESPPSKASDVFSFGCIMLQILSGKLPWAEMRSDSVILIALAGGQFPQRPNHHPISNRDWAFIQRCWSGPTTRPSIEEVVAYISTVKSTFLQRASGSSQSAASSLSRKRALADGTLVADSEMYDAKRKRL</sequence>
<dbReference type="InterPro" id="IPR011009">
    <property type="entry name" value="Kinase-like_dom_sf"/>
</dbReference>
<dbReference type="AlphaFoldDB" id="A0A0C9V033"/>
<organism evidence="3 4">
    <name type="scientific">Hydnomerulius pinastri MD-312</name>
    <dbReference type="NCBI Taxonomy" id="994086"/>
    <lineage>
        <taxon>Eukaryota</taxon>
        <taxon>Fungi</taxon>
        <taxon>Dikarya</taxon>
        <taxon>Basidiomycota</taxon>
        <taxon>Agaricomycotina</taxon>
        <taxon>Agaricomycetes</taxon>
        <taxon>Agaricomycetidae</taxon>
        <taxon>Boletales</taxon>
        <taxon>Boletales incertae sedis</taxon>
        <taxon>Leucogyrophana</taxon>
    </lineage>
</organism>
<evidence type="ECO:0000259" key="2">
    <source>
        <dbReference type="PROSITE" id="PS50011"/>
    </source>
</evidence>
<dbReference type="InterPro" id="IPR051681">
    <property type="entry name" value="Ser/Thr_Kinases-Pseudokinases"/>
</dbReference>
<name>A0A0C9V033_9AGAM</name>
<dbReference type="GO" id="GO:0004674">
    <property type="term" value="F:protein serine/threonine kinase activity"/>
    <property type="evidence" value="ECO:0007669"/>
    <property type="project" value="TreeGrafter"/>
</dbReference>
<feature type="compositionally biased region" description="Polar residues" evidence="1">
    <location>
        <begin position="278"/>
        <end position="288"/>
    </location>
</feature>
<dbReference type="OrthoDB" id="5809314at2759"/>
<dbReference type="Proteomes" id="UP000053820">
    <property type="component" value="Unassembled WGS sequence"/>
</dbReference>
<feature type="compositionally biased region" description="Low complexity" evidence="1">
    <location>
        <begin position="162"/>
        <end position="173"/>
    </location>
</feature>
<feature type="region of interest" description="Disordered" evidence="1">
    <location>
        <begin position="278"/>
        <end position="298"/>
    </location>
</feature>
<protein>
    <recommendedName>
        <fullName evidence="2">Protein kinase domain-containing protein</fullName>
    </recommendedName>
</protein>
<dbReference type="PANTHER" id="PTHR44329:SF214">
    <property type="entry name" value="PROTEIN KINASE DOMAIN-CONTAINING PROTEIN"/>
    <property type="match status" value="1"/>
</dbReference>